<dbReference type="PROSITE" id="PS51257">
    <property type="entry name" value="PROKAR_LIPOPROTEIN"/>
    <property type="match status" value="1"/>
</dbReference>
<comment type="caution">
    <text evidence="2">The sequence shown here is derived from an EMBL/GenBank/DDBJ whole genome shotgun (WGS) entry which is preliminary data.</text>
</comment>
<dbReference type="SUPFAM" id="SSF48452">
    <property type="entry name" value="TPR-like"/>
    <property type="match status" value="1"/>
</dbReference>
<reference evidence="3" key="1">
    <citation type="journal article" date="2019" name="Int. J. Syst. Evol. Microbiol.">
        <title>The Global Catalogue of Microorganisms (GCM) 10K type strain sequencing project: providing services to taxonomists for standard genome sequencing and annotation.</title>
        <authorList>
            <consortium name="The Broad Institute Genomics Platform"/>
            <consortium name="The Broad Institute Genome Sequencing Center for Infectious Disease"/>
            <person name="Wu L."/>
            <person name="Ma J."/>
        </authorList>
    </citation>
    <scope>NUCLEOTIDE SEQUENCE [LARGE SCALE GENOMIC DNA]</scope>
    <source>
        <strain evidence="3">CCUG 60742</strain>
    </source>
</reference>
<gene>
    <name evidence="2" type="ORF">ACFQZI_11630</name>
</gene>
<dbReference type="SMART" id="SM00028">
    <property type="entry name" value="TPR"/>
    <property type="match status" value="3"/>
</dbReference>
<dbReference type="InterPro" id="IPR019734">
    <property type="entry name" value="TPR_rpt"/>
</dbReference>
<protein>
    <submittedName>
        <fullName evidence="2">Tetratricopeptide repeat protein</fullName>
    </submittedName>
</protein>
<name>A0ABW2ZH04_9SPHI</name>
<dbReference type="PROSITE" id="PS50005">
    <property type="entry name" value="TPR"/>
    <property type="match status" value="1"/>
</dbReference>
<dbReference type="Pfam" id="PF13174">
    <property type="entry name" value="TPR_6"/>
    <property type="match status" value="1"/>
</dbReference>
<dbReference type="Gene3D" id="1.25.40.10">
    <property type="entry name" value="Tetratricopeptide repeat domain"/>
    <property type="match status" value="2"/>
</dbReference>
<evidence type="ECO:0000313" key="3">
    <source>
        <dbReference type="Proteomes" id="UP001597073"/>
    </source>
</evidence>
<evidence type="ECO:0000256" key="1">
    <source>
        <dbReference type="PROSITE-ProRule" id="PRU00339"/>
    </source>
</evidence>
<dbReference type="RefSeq" id="WP_377142716.1">
    <property type="nucleotide sequence ID" value="NZ_JBHTIA010000008.1"/>
</dbReference>
<sequence>MINTKYIQLRHTFTFSVPKLLLLAIILVIAGCSLEKKSALNRGLQNLTAKYNILFNAKELLRQKQEAYEAAYVDDYSELLSVYRDTVTRSDEPDKELDLVKQKANTIISIKEQSHYLGDAYLLLSKANYLDGNYFDAVEYANYVIRSFGSNTELKQEALVYKARSLLYINQPNDAKTTLDSAFAEINPKKNITGDVYATKLQYDINVQDYIDAETMAKLAIEHAHGKERELRWTFILAQLQEMNHKPADAIANYDRVSKSNAVFDMAFNANLNRIRIEDMQSGVKVSRLTRLRSLLKNQNNKDFTDQIYFQIAQLQYNDGEIDNALKSYRQSVNYSTKNQNQKGLSYLRMADVYFKNKADYTGAKNFYDSALVNLSPNYPNYNAIQKKAENLQVLADRLQIIDREDTLQMLAKLDEPARLARIDRMVEAKILSTQSVQVNNPAEPFGAANLNQPAQESLPNGSNFYFSNANAVSQGFSSFKRVWGNRRLEDNWRRANRASSDITQNNSVAIQATDPDAGANDLLSNPNNVNAGNYRQELLQNLPLTPGLLAQSNKRMYDAYLDIANFYRDVLDDKKEAIAAYEAILKRFPNNDNTAAIYYNLYRLYSDTNPASSNRYKDLLVKNYPQTPFARIILDPEYSKHINDEDTGFSILYNNIYDLYATRQYAKVITSSDALLAQYPNNRFASQIYYLRAFAAAHQEPLTPFSTDLQNIVAKYPDDKLITPLVNQHLAYIAANQPELAQRKVVISDREINDPQFTLPIVYQKETELRVPAEKYVPLPDVRKPEPKPVTPPIIKEEKASAITAAPVGVKKSAEVAVVKEPVKEEKPAETKTDILPPVTQSAKVEAPIAPVPNTAPVKQVPSIFNMRDSTNYYLVINVSSGAINLSSSRFGIGQFNRVSYSTAGIKHQLKAVGYDNQLIYIGRFNNITEVKDYARKILPLMPDIMKVPKDKYSFFIITQENLDKLADRKKLDSYIDYYQQNY</sequence>
<dbReference type="Proteomes" id="UP001597073">
    <property type="component" value="Unassembled WGS sequence"/>
</dbReference>
<dbReference type="InterPro" id="IPR011990">
    <property type="entry name" value="TPR-like_helical_dom_sf"/>
</dbReference>
<organism evidence="2 3">
    <name type="scientific">Mucilaginibacter lutimaris</name>
    <dbReference type="NCBI Taxonomy" id="931629"/>
    <lineage>
        <taxon>Bacteria</taxon>
        <taxon>Pseudomonadati</taxon>
        <taxon>Bacteroidota</taxon>
        <taxon>Sphingobacteriia</taxon>
        <taxon>Sphingobacteriales</taxon>
        <taxon>Sphingobacteriaceae</taxon>
        <taxon>Mucilaginibacter</taxon>
    </lineage>
</organism>
<keyword evidence="1" id="KW-0802">TPR repeat</keyword>
<feature type="repeat" description="TPR" evidence="1">
    <location>
        <begin position="306"/>
        <end position="339"/>
    </location>
</feature>
<dbReference type="EMBL" id="JBHTIA010000008">
    <property type="protein sequence ID" value="MFD0765503.1"/>
    <property type="molecule type" value="Genomic_DNA"/>
</dbReference>
<proteinExistence type="predicted"/>
<evidence type="ECO:0000313" key="2">
    <source>
        <dbReference type="EMBL" id="MFD0765503.1"/>
    </source>
</evidence>
<accession>A0ABW2ZH04</accession>
<keyword evidence="3" id="KW-1185">Reference proteome</keyword>